<feature type="region of interest" description="Disordered" evidence="1">
    <location>
        <begin position="72"/>
        <end position="98"/>
    </location>
</feature>
<dbReference type="HOGENOM" id="CLU_2016207_0_0_1"/>
<accession>A0A067P7A6</accession>
<evidence type="ECO:0000313" key="3">
    <source>
        <dbReference type="Proteomes" id="UP000027073"/>
    </source>
</evidence>
<name>A0A067P7A6_PLEO1</name>
<dbReference type="VEuPathDB" id="FungiDB:PLEOSDRAFT_1100301"/>
<dbReference type="AlphaFoldDB" id="A0A067P7A6"/>
<evidence type="ECO:0000256" key="1">
    <source>
        <dbReference type="SAM" id="MobiDB-lite"/>
    </source>
</evidence>
<dbReference type="Proteomes" id="UP000027073">
    <property type="component" value="Unassembled WGS sequence"/>
</dbReference>
<sequence length="123" mass="13658">MHISFEPLTCMIANCFKLPDAGTNWTELQDHVLARYGVHKPIANSFVGQKSRCVLSFKGSFVSASLGRENRRGYKPRATGEQAAELGGDKDHKCPQTGSMVMDWLTDSDVALPDESEEPSRWN</sequence>
<reference evidence="3" key="1">
    <citation type="journal article" date="2014" name="Proc. Natl. Acad. Sci. U.S.A.">
        <title>Extensive sampling of basidiomycete genomes demonstrates inadequacy of the white-rot/brown-rot paradigm for wood decay fungi.</title>
        <authorList>
            <person name="Riley R."/>
            <person name="Salamov A.A."/>
            <person name="Brown D.W."/>
            <person name="Nagy L.G."/>
            <person name="Floudas D."/>
            <person name="Held B.W."/>
            <person name="Levasseur A."/>
            <person name="Lombard V."/>
            <person name="Morin E."/>
            <person name="Otillar R."/>
            <person name="Lindquist E.A."/>
            <person name="Sun H."/>
            <person name="LaButti K.M."/>
            <person name="Schmutz J."/>
            <person name="Jabbour D."/>
            <person name="Luo H."/>
            <person name="Baker S.E."/>
            <person name="Pisabarro A.G."/>
            <person name="Walton J.D."/>
            <person name="Blanchette R.A."/>
            <person name="Henrissat B."/>
            <person name="Martin F."/>
            <person name="Cullen D."/>
            <person name="Hibbett D.S."/>
            <person name="Grigoriev I.V."/>
        </authorList>
    </citation>
    <scope>NUCLEOTIDE SEQUENCE [LARGE SCALE GENOMIC DNA]</scope>
    <source>
        <strain evidence="3">PC15</strain>
    </source>
</reference>
<dbReference type="InParanoid" id="A0A067P7A6"/>
<protein>
    <submittedName>
        <fullName evidence="2">Uncharacterized protein</fullName>
    </submittedName>
</protein>
<evidence type="ECO:0000313" key="2">
    <source>
        <dbReference type="EMBL" id="KDQ31771.1"/>
    </source>
</evidence>
<gene>
    <name evidence="2" type="ORF">PLEOSDRAFT_1100301</name>
</gene>
<dbReference type="EMBL" id="KL198005">
    <property type="protein sequence ID" value="KDQ31771.1"/>
    <property type="molecule type" value="Genomic_DNA"/>
</dbReference>
<organism evidence="2 3">
    <name type="scientific">Pleurotus ostreatus (strain PC15)</name>
    <name type="common">Oyster mushroom</name>
    <dbReference type="NCBI Taxonomy" id="1137138"/>
    <lineage>
        <taxon>Eukaryota</taxon>
        <taxon>Fungi</taxon>
        <taxon>Dikarya</taxon>
        <taxon>Basidiomycota</taxon>
        <taxon>Agaricomycotina</taxon>
        <taxon>Agaricomycetes</taxon>
        <taxon>Agaricomycetidae</taxon>
        <taxon>Agaricales</taxon>
        <taxon>Pleurotineae</taxon>
        <taxon>Pleurotaceae</taxon>
        <taxon>Pleurotus</taxon>
    </lineage>
</organism>
<proteinExistence type="predicted"/>